<dbReference type="AlphaFoldDB" id="A0A833WFH6"/>
<comment type="caution">
    <text evidence="2">The sequence shown here is derived from an EMBL/GenBank/DDBJ whole genome shotgun (WGS) entry which is preliminary data.</text>
</comment>
<evidence type="ECO:0000313" key="3">
    <source>
        <dbReference type="Proteomes" id="UP000602510"/>
    </source>
</evidence>
<gene>
    <name evidence="2" type="ORF">GN244_ATG07503</name>
</gene>
<organism evidence="2 3">
    <name type="scientific">Phytophthora infestans</name>
    <name type="common">Potato late blight agent</name>
    <name type="synonym">Botrytis infestans</name>
    <dbReference type="NCBI Taxonomy" id="4787"/>
    <lineage>
        <taxon>Eukaryota</taxon>
        <taxon>Sar</taxon>
        <taxon>Stramenopiles</taxon>
        <taxon>Oomycota</taxon>
        <taxon>Peronosporomycetes</taxon>
        <taxon>Peronosporales</taxon>
        <taxon>Peronosporaceae</taxon>
        <taxon>Phytophthora</taxon>
    </lineage>
</organism>
<dbReference type="Proteomes" id="UP000602510">
    <property type="component" value="Unassembled WGS sequence"/>
</dbReference>
<feature type="region of interest" description="Disordered" evidence="1">
    <location>
        <begin position="1"/>
        <end position="27"/>
    </location>
</feature>
<reference evidence="2" key="1">
    <citation type="submission" date="2020-04" db="EMBL/GenBank/DDBJ databases">
        <title>Hybrid Assembly of Korean Phytophthora infestans isolates.</title>
        <authorList>
            <person name="Prokchorchik M."/>
            <person name="Lee Y."/>
            <person name="Seo J."/>
            <person name="Cho J.-H."/>
            <person name="Park Y.-E."/>
            <person name="Jang D.-C."/>
            <person name="Im J.-S."/>
            <person name="Choi J.-G."/>
            <person name="Park H.-J."/>
            <person name="Lee G.-B."/>
            <person name="Lee Y.-G."/>
            <person name="Hong S.-Y."/>
            <person name="Cho K."/>
            <person name="Sohn K.H."/>
        </authorList>
    </citation>
    <scope>NUCLEOTIDE SEQUENCE</scope>
    <source>
        <strain evidence="2">KR_1_A1</strain>
    </source>
</reference>
<keyword evidence="3" id="KW-1185">Reference proteome</keyword>
<feature type="compositionally biased region" description="Basic and acidic residues" evidence="1">
    <location>
        <begin position="17"/>
        <end position="27"/>
    </location>
</feature>
<proteinExistence type="predicted"/>
<accession>A0A833WFH6</accession>
<evidence type="ECO:0000256" key="1">
    <source>
        <dbReference type="SAM" id="MobiDB-lite"/>
    </source>
</evidence>
<protein>
    <submittedName>
        <fullName evidence="2">Uncharacterized protein</fullName>
    </submittedName>
</protein>
<evidence type="ECO:0000313" key="2">
    <source>
        <dbReference type="EMBL" id="KAF4040308.1"/>
    </source>
</evidence>
<sequence length="166" mass="18548">MRRAVECLTSEGGASERGVRAEKTYEERSRPRAKRSVVSTAEWQSYGVEGCRKKVEYAKVIMNVVLISLAEPHCCLFDLASRATTHERPRNEKDVTMAAKRYLHADSVAIQDEEKDDTSFSEYFSYNDKGDSEKNTNAESSKVLTCMEGVLSGKAPTAVYTGMLMD</sequence>
<name>A0A833WFH6_PHYIN</name>
<dbReference type="EMBL" id="WSZM01000149">
    <property type="protein sequence ID" value="KAF4040308.1"/>
    <property type="molecule type" value="Genomic_DNA"/>
</dbReference>